<dbReference type="Pfam" id="PF25788">
    <property type="entry name" value="Ig_Rha78A_N"/>
    <property type="match status" value="1"/>
</dbReference>
<proteinExistence type="predicted"/>
<comment type="caution">
    <text evidence="2">The sequence shown here is derived from an EMBL/GenBank/DDBJ whole genome shotgun (WGS) entry which is preliminary data.</text>
</comment>
<dbReference type="EMBL" id="MHOI01000021">
    <property type="protein sequence ID" value="OGZ61287.1"/>
    <property type="molecule type" value="Genomic_DNA"/>
</dbReference>
<dbReference type="SUPFAM" id="SSF49299">
    <property type="entry name" value="PKD domain"/>
    <property type="match status" value="1"/>
</dbReference>
<sequence length="639" mass="67613">MKFHQLQTAFAILAFALVISGGLLIFNFSFSTPSAYGLSGILPRIVSQEEFDSLGETSPSLCGEPNLPAECANGANNSSPPEDGQGYEACGFGNAWSVYQLKCASQLTEIVASYFAEAYRVGDKCISGETGLRTGYTGGPNLYSSAPYKQCCVVNDSGNFTGADASCVLAPVQDLYNPAAEGECPSGTQGVSCGGAGESNCNSVCAVSRDGGPPPIETSPTDITSPNVVAEATPLSVAVGETIFVRVIGADIESDIARLWFSQDDGATWTYFNCTTGSVCSHTFTITKSSPDTYFFVGAATDTALNSSSGWSNEVTGFPREEEPAPGEPTCRAEGDWSARGSLPLSGSETITVIGNPGELKQYTISCEDPTTGDSASETVSVRIGGVPEEPVAPELEGVNFPPTAFNLQITLGNYCVAPAQIFFWSFLDVEDGSSQTAYELQVDNNPAYGSLEFNSGVITSSATTRLVTVSTAPGVNQLAFNTQYYWRVRVRDSQGEWSNYANGTVFTTPLHPYPQVNFSWSPSNPTEGEPAQFTDQTRFFGAPQAWSWSISGAQYTGGTSSSSQNPQVEFSGDGQKQAALAATDISLASDPNSGTGQCSTSKAVNIQERLPEFEEVPPTSFFLYDIVSSLKDLYAPSN</sequence>
<evidence type="ECO:0000313" key="3">
    <source>
        <dbReference type="Proteomes" id="UP000179153"/>
    </source>
</evidence>
<protein>
    <recommendedName>
        <fullName evidence="4">Fibronectin type-III domain-containing protein</fullName>
    </recommendedName>
</protein>
<reference evidence="2 3" key="1">
    <citation type="journal article" date="2016" name="Nat. Commun.">
        <title>Thousands of microbial genomes shed light on interconnected biogeochemical processes in an aquifer system.</title>
        <authorList>
            <person name="Anantharaman K."/>
            <person name="Brown C.T."/>
            <person name="Hug L.A."/>
            <person name="Sharon I."/>
            <person name="Castelle C.J."/>
            <person name="Probst A.J."/>
            <person name="Thomas B.C."/>
            <person name="Singh A."/>
            <person name="Wilkins M.J."/>
            <person name="Karaoz U."/>
            <person name="Brodie E.L."/>
            <person name="Williams K.H."/>
            <person name="Hubbard S.S."/>
            <person name="Banfield J.F."/>
        </authorList>
    </citation>
    <scope>NUCLEOTIDE SEQUENCE [LARGE SCALE GENOMIC DNA]</scope>
</reference>
<evidence type="ECO:0000256" key="1">
    <source>
        <dbReference type="SAM" id="MobiDB-lite"/>
    </source>
</evidence>
<dbReference type="InterPro" id="IPR035986">
    <property type="entry name" value="PKD_dom_sf"/>
</dbReference>
<gene>
    <name evidence="2" type="ORF">A2932_02100</name>
</gene>
<name>A0A1G2HFL6_9BACT</name>
<evidence type="ECO:0000313" key="2">
    <source>
        <dbReference type="EMBL" id="OGZ61287.1"/>
    </source>
</evidence>
<dbReference type="Proteomes" id="UP000179153">
    <property type="component" value="Unassembled WGS sequence"/>
</dbReference>
<dbReference type="Gene3D" id="2.60.40.10">
    <property type="entry name" value="Immunoglobulins"/>
    <property type="match status" value="2"/>
</dbReference>
<dbReference type="InterPro" id="IPR013783">
    <property type="entry name" value="Ig-like_fold"/>
</dbReference>
<dbReference type="STRING" id="1802163.A2932_02100"/>
<dbReference type="AlphaFoldDB" id="A0A1G2HFL6"/>
<organism evidence="2 3">
    <name type="scientific">Candidatus Spechtbacteria bacterium RIFCSPLOWO2_01_FULL_46_10</name>
    <dbReference type="NCBI Taxonomy" id="1802163"/>
    <lineage>
        <taxon>Bacteria</taxon>
        <taxon>Candidatus Spechtiibacteriota</taxon>
    </lineage>
</organism>
<accession>A0A1G2HFL6</accession>
<evidence type="ECO:0008006" key="4">
    <source>
        <dbReference type="Google" id="ProtNLM"/>
    </source>
</evidence>
<feature type="region of interest" description="Disordered" evidence="1">
    <location>
        <begin position="308"/>
        <end position="329"/>
    </location>
</feature>